<evidence type="ECO:0000256" key="2">
    <source>
        <dbReference type="SAM" id="Phobius"/>
    </source>
</evidence>
<keyword evidence="4" id="KW-1185">Reference proteome</keyword>
<feature type="transmembrane region" description="Helical" evidence="2">
    <location>
        <begin position="135"/>
        <end position="157"/>
    </location>
</feature>
<dbReference type="InterPro" id="IPR029787">
    <property type="entry name" value="Nucleotide_cyclase"/>
</dbReference>
<keyword evidence="2" id="KW-0812">Transmembrane</keyword>
<evidence type="ECO:0000313" key="3">
    <source>
        <dbReference type="EMBL" id="GAX78737.1"/>
    </source>
</evidence>
<evidence type="ECO:0000256" key="1">
    <source>
        <dbReference type="SAM" id="MobiDB-lite"/>
    </source>
</evidence>
<gene>
    <name evidence="3" type="ORF">CEUSTIGMA_g6174.t1</name>
</gene>
<dbReference type="OrthoDB" id="540181at2759"/>
<sequence>MSCCGIGFKNSADLKNASYTSYNLSAPRLPSGLAFSSYLRPVVSNIPGNGEINFGNLGNTSYVGLSCPYLRLTTDPDLPRNLLKWAIDPEYYLFEGCACNSGFEMVMHFHYGLQVPYCVPIDLVDDRNILLKDSWILAIIVALAVAALTAATWFFVFRKGSRLQVLQNMIDIRKRMKGPPSSGTLSIVVTDIEGFSERMKEAPDAMMNALLTHNNLIHKAKNENFGHVVDQEGDSFSIAFADAGDAVKFCLQAQQLFAYQKWPKGLFREEQDMTFSGRGKSVLNSLHKKMRQMVNKRSPSVSYKQYYNINRSSYVNDDTTASPLTTDVTPRGSSGQKTEVKQRMSSSGGGGGDDAFTPVSRSRSGLLSARLFGGFGGSGGSFSSRFRSTSMMNHNNAGLSSERSVVGREASVTAASMVQRLRQSSLHRSSAGTETSFVNYNGRTNVNPVTIPGVKLDTC</sequence>
<dbReference type="PANTHER" id="PTHR43081:SF1">
    <property type="entry name" value="ADENYLATE CYCLASE, TERMINAL-DIFFERENTIATION SPECIFIC"/>
    <property type="match status" value="1"/>
</dbReference>
<feature type="compositionally biased region" description="Polar residues" evidence="1">
    <location>
        <begin position="318"/>
        <end position="337"/>
    </location>
</feature>
<dbReference type="AlphaFoldDB" id="A0A250X6P4"/>
<dbReference type="SUPFAM" id="SSF55073">
    <property type="entry name" value="Nucleotide cyclase"/>
    <property type="match status" value="1"/>
</dbReference>
<dbReference type="PANTHER" id="PTHR43081">
    <property type="entry name" value="ADENYLATE CYCLASE, TERMINAL-DIFFERENTIATION SPECIFIC-RELATED"/>
    <property type="match status" value="1"/>
</dbReference>
<protein>
    <recommendedName>
        <fullName evidence="5">Guanylate cyclase domain-containing protein</fullName>
    </recommendedName>
</protein>
<dbReference type="Gene3D" id="3.30.70.1230">
    <property type="entry name" value="Nucleotide cyclase"/>
    <property type="match status" value="1"/>
</dbReference>
<keyword evidence="2" id="KW-1133">Transmembrane helix</keyword>
<proteinExistence type="predicted"/>
<accession>A0A250X6P4</accession>
<organism evidence="3 4">
    <name type="scientific">Chlamydomonas eustigma</name>
    <dbReference type="NCBI Taxonomy" id="1157962"/>
    <lineage>
        <taxon>Eukaryota</taxon>
        <taxon>Viridiplantae</taxon>
        <taxon>Chlorophyta</taxon>
        <taxon>core chlorophytes</taxon>
        <taxon>Chlorophyceae</taxon>
        <taxon>CS clade</taxon>
        <taxon>Chlamydomonadales</taxon>
        <taxon>Chlamydomonadaceae</taxon>
        <taxon>Chlamydomonas</taxon>
    </lineage>
</organism>
<name>A0A250X6P4_9CHLO</name>
<feature type="region of interest" description="Disordered" evidence="1">
    <location>
        <begin position="318"/>
        <end position="357"/>
    </location>
</feature>
<comment type="caution">
    <text evidence="3">The sequence shown here is derived from an EMBL/GenBank/DDBJ whole genome shotgun (WGS) entry which is preliminary data.</text>
</comment>
<evidence type="ECO:0008006" key="5">
    <source>
        <dbReference type="Google" id="ProtNLM"/>
    </source>
</evidence>
<reference evidence="3 4" key="1">
    <citation type="submission" date="2017-08" db="EMBL/GenBank/DDBJ databases">
        <title>Acidophilic green algal genome provides insights into adaptation to an acidic environment.</title>
        <authorList>
            <person name="Hirooka S."/>
            <person name="Hirose Y."/>
            <person name="Kanesaki Y."/>
            <person name="Higuchi S."/>
            <person name="Fujiwara T."/>
            <person name="Onuma R."/>
            <person name="Era A."/>
            <person name="Ohbayashi R."/>
            <person name="Uzuka A."/>
            <person name="Nozaki H."/>
            <person name="Yoshikawa H."/>
            <person name="Miyagishima S.Y."/>
        </authorList>
    </citation>
    <scope>NUCLEOTIDE SEQUENCE [LARGE SCALE GENOMIC DNA]</scope>
    <source>
        <strain evidence="3 4">NIES-2499</strain>
    </source>
</reference>
<dbReference type="InterPro" id="IPR050697">
    <property type="entry name" value="Adenylyl/Guanylyl_Cyclase_3/4"/>
</dbReference>
<dbReference type="EMBL" id="BEGY01000035">
    <property type="protein sequence ID" value="GAX78737.1"/>
    <property type="molecule type" value="Genomic_DNA"/>
</dbReference>
<dbReference type="Proteomes" id="UP000232323">
    <property type="component" value="Unassembled WGS sequence"/>
</dbReference>
<evidence type="ECO:0000313" key="4">
    <source>
        <dbReference type="Proteomes" id="UP000232323"/>
    </source>
</evidence>
<keyword evidence="2" id="KW-0472">Membrane</keyword>